<dbReference type="InterPro" id="IPR036390">
    <property type="entry name" value="WH_DNA-bd_sf"/>
</dbReference>
<dbReference type="PANTHER" id="PTHR43537">
    <property type="entry name" value="TRANSCRIPTIONAL REGULATOR, GNTR FAMILY"/>
    <property type="match status" value="1"/>
</dbReference>
<dbReference type="Proteomes" id="UP000323166">
    <property type="component" value="Unassembled WGS sequence"/>
</dbReference>
<evidence type="ECO:0000256" key="2">
    <source>
        <dbReference type="ARBA" id="ARBA00023125"/>
    </source>
</evidence>
<dbReference type="InterPro" id="IPR011711">
    <property type="entry name" value="GntR_C"/>
</dbReference>
<organism evidence="5 6">
    <name type="scientific">Desulfallas thermosapovorans DSM 6562</name>
    <dbReference type="NCBI Taxonomy" id="1121431"/>
    <lineage>
        <taxon>Bacteria</taxon>
        <taxon>Bacillati</taxon>
        <taxon>Bacillota</taxon>
        <taxon>Clostridia</taxon>
        <taxon>Eubacteriales</taxon>
        <taxon>Desulfallaceae</taxon>
        <taxon>Desulfallas</taxon>
    </lineage>
</organism>
<dbReference type="EMBL" id="VNHM01000006">
    <property type="protein sequence ID" value="TYO95979.1"/>
    <property type="molecule type" value="Genomic_DNA"/>
</dbReference>
<sequence>MKDTSLTPVKLLPHPQTRDHVFQKLRRAIITGELKPGQRLVERTLAEQLGVSRTPVREAIRMLELEGLISHLPKLGAVVARVSDAEVLEIYRIRSVLEGLAAHMAAENITPADADKMMQALERIESAAQQRDLTRLEKEHRQFNDIIYRAAGSPRLYGMITTLVDHIQRHVHVGYNQPKRIEEATREHRRLAEAIKARNGPLAEQIAREHIDNSRKAYFFKSPPTGGTKPTP</sequence>
<protein>
    <submittedName>
        <fullName evidence="5">DNA-binding GntR family transcriptional regulator</fullName>
    </submittedName>
</protein>
<evidence type="ECO:0000256" key="1">
    <source>
        <dbReference type="ARBA" id="ARBA00023015"/>
    </source>
</evidence>
<dbReference type="PANTHER" id="PTHR43537:SF24">
    <property type="entry name" value="GLUCONATE OPERON TRANSCRIPTIONAL REPRESSOR"/>
    <property type="match status" value="1"/>
</dbReference>
<dbReference type="Gene3D" id="1.20.120.530">
    <property type="entry name" value="GntR ligand-binding domain-like"/>
    <property type="match status" value="1"/>
</dbReference>
<evidence type="ECO:0000256" key="3">
    <source>
        <dbReference type="ARBA" id="ARBA00023163"/>
    </source>
</evidence>
<proteinExistence type="predicted"/>
<dbReference type="CDD" id="cd07377">
    <property type="entry name" value="WHTH_GntR"/>
    <property type="match status" value="1"/>
</dbReference>
<accession>A0A5S4ZSR3</accession>
<keyword evidence="1" id="KW-0805">Transcription regulation</keyword>
<comment type="caution">
    <text evidence="5">The sequence shown here is derived from an EMBL/GenBank/DDBJ whole genome shotgun (WGS) entry which is preliminary data.</text>
</comment>
<dbReference type="Pfam" id="PF07729">
    <property type="entry name" value="FCD"/>
    <property type="match status" value="1"/>
</dbReference>
<dbReference type="AlphaFoldDB" id="A0A5S4ZSR3"/>
<dbReference type="SMART" id="SM00345">
    <property type="entry name" value="HTH_GNTR"/>
    <property type="match status" value="1"/>
</dbReference>
<evidence type="ECO:0000259" key="4">
    <source>
        <dbReference type="PROSITE" id="PS50949"/>
    </source>
</evidence>
<dbReference type="InterPro" id="IPR008920">
    <property type="entry name" value="TF_FadR/GntR_C"/>
</dbReference>
<keyword evidence="2 5" id="KW-0238">DNA-binding</keyword>
<evidence type="ECO:0000313" key="6">
    <source>
        <dbReference type="Proteomes" id="UP000323166"/>
    </source>
</evidence>
<dbReference type="Pfam" id="PF00392">
    <property type="entry name" value="GntR"/>
    <property type="match status" value="1"/>
</dbReference>
<dbReference type="PROSITE" id="PS50949">
    <property type="entry name" value="HTH_GNTR"/>
    <property type="match status" value="1"/>
</dbReference>
<dbReference type="RefSeq" id="WP_243131652.1">
    <property type="nucleotide sequence ID" value="NZ_VNHM01000006.1"/>
</dbReference>
<keyword evidence="6" id="KW-1185">Reference proteome</keyword>
<dbReference type="InterPro" id="IPR036388">
    <property type="entry name" value="WH-like_DNA-bd_sf"/>
</dbReference>
<dbReference type="PRINTS" id="PR00035">
    <property type="entry name" value="HTHGNTR"/>
</dbReference>
<dbReference type="SMART" id="SM00895">
    <property type="entry name" value="FCD"/>
    <property type="match status" value="1"/>
</dbReference>
<dbReference type="SUPFAM" id="SSF46785">
    <property type="entry name" value="Winged helix' DNA-binding domain"/>
    <property type="match status" value="1"/>
</dbReference>
<dbReference type="SUPFAM" id="SSF48008">
    <property type="entry name" value="GntR ligand-binding domain-like"/>
    <property type="match status" value="1"/>
</dbReference>
<name>A0A5S4ZSR3_9FIRM</name>
<evidence type="ECO:0000313" key="5">
    <source>
        <dbReference type="EMBL" id="TYO95979.1"/>
    </source>
</evidence>
<dbReference type="GO" id="GO:0003677">
    <property type="term" value="F:DNA binding"/>
    <property type="evidence" value="ECO:0007669"/>
    <property type="project" value="UniProtKB-KW"/>
</dbReference>
<feature type="domain" description="HTH gntR-type" evidence="4">
    <location>
        <begin position="15"/>
        <end position="82"/>
    </location>
</feature>
<gene>
    <name evidence="5" type="ORF">LX24_01369</name>
</gene>
<reference evidence="5 6" key="1">
    <citation type="submission" date="2019-07" db="EMBL/GenBank/DDBJ databases">
        <title>Genomic Encyclopedia of Type Strains, Phase I: the one thousand microbial genomes (KMG-I) project.</title>
        <authorList>
            <person name="Kyrpides N."/>
        </authorList>
    </citation>
    <scope>NUCLEOTIDE SEQUENCE [LARGE SCALE GENOMIC DNA]</scope>
    <source>
        <strain evidence="5 6">DSM 6562</strain>
    </source>
</reference>
<keyword evidence="3" id="KW-0804">Transcription</keyword>
<dbReference type="GO" id="GO:0003700">
    <property type="term" value="F:DNA-binding transcription factor activity"/>
    <property type="evidence" value="ECO:0007669"/>
    <property type="project" value="InterPro"/>
</dbReference>
<dbReference type="Gene3D" id="1.10.10.10">
    <property type="entry name" value="Winged helix-like DNA-binding domain superfamily/Winged helix DNA-binding domain"/>
    <property type="match status" value="1"/>
</dbReference>
<dbReference type="InterPro" id="IPR000524">
    <property type="entry name" value="Tscrpt_reg_HTH_GntR"/>
</dbReference>